<dbReference type="Pfam" id="PF11751">
    <property type="entry name" value="PorP_SprF"/>
    <property type="match status" value="1"/>
</dbReference>
<comment type="caution">
    <text evidence="1">The sequence shown here is derived from an EMBL/GenBank/DDBJ whole genome shotgun (WGS) entry which is preliminary data.</text>
</comment>
<organism evidence="1 2">
    <name type="scientific">Halomonas marinisediminis</name>
    <dbReference type="NCBI Taxonomy" id="2546095"/>
    <lineage>
        <taxon>Bacteria</taxon>
        <taxon>Pseudomonadati</taxon>
        <taxon>Pseudomonadota</taxon>
        <taxon>Gammaproteobacteria</taxon>
        <taxon>Oceanospirillales</taxon>
        <taxon>Halomonadaceae</taxon>
        <taxon>Halomonas</taxon>
    </lineage>
</organism>
<sequence length="51" mass="5714">MPIYSDYLSDNVYLVHPAAAGVGNAAKLRLTHRQQWSDNENAPSLQTLSYH</sequence>
<proteinExistence type="predicted"/>
<reference evidence="1 2" key="1">
    <citation type="submission" date="2019-03" db="EMBL/GenBank/DDBJ databases">
        <title>Halomonas marinisediminis sp. nov., a moderately halophilic bacterium isolated from the Bohai Gulf.</title>
        <authorList>
            <person name="Ji X."/>
        </authorList>
    </citation>
    <scope>NUCLEOTIDE SEQUENCE [LARGE SCALE GENOMIC DNA]</scope>
    <source>
        <strain evidence="1 2">204</strain>
    </source>
</reference>
<accession>A0ABY2D225</accession>
<evidence type="ECO:0000313" key="2">
    <source>
        <dbReference type="Proteomes" id="UP000294823"/>
    </source>
</evidence>
<dbReference type="InterPro" id="IPR019861">
    <property type="entry name" value="PorP/SprF_Bacteroidetes"/>
</dbReference>
<gene>
    <name evidence="1" type="ORF">E0702_17450</name>
</gene>
<protein>
    <submittedName>
        <fullName evidence="1">Type IX secretion system membrane protein PorP/SprF</fullName>
    </submittedName>
</protein>
<dbReference type="Proteomes" id="UP000294823">
    <property type="component" value="Unassembled WGS sequence"/>
</dbReference>
<keyword evidence="2" id="KW-1185">Reference proteome</keyword>
<evidence type="ECO:0000313" key="1">
    <source>
        <dbReference type="EMBL" id="TDA83429.1"/>
    </source>
</evidence>
<feature type="non-terminal residue" evidence="1">
    <location>
        <position position="51"/>
    </location>
</feature>
<dbReference type="EMBL" id="SLTR01000471">
    <property type="protein sequence ID" value="TDA83429.1"/>
    <property type="molecule type" value="Genomic_DNA"/>
</dbReference>
<name>A0ABY2D225_9GAMM</name>